<proteinExistence type="predicted"/>
<gene>
    <name evidence="2" type="ORF">WA026_020562</name>
</gene>
<evidence type="ECO:0000313" key="3">
    <source>
        <dbReference type="Proteomes" id="UP001431783"/>
    </source>
</evidence>
<keyword evidence="3" id="KW-1185">Reference proteome</keyword>
<evidence type="ECO:0000313" key="2">
    <source>
        <dbReference type="EMBL" id="KAK9887115.1"/>
    </source>
</evidence>
<organism evidence="2 3">
    <name type="scientific">Henosepilachna vigintioctopunctata</name>
    <dbReference type="NCBI Taxonomy" id="420089"/>
    <lineage>
        <taxon>Eukaryota</taxon>
        <taxon>Metazoa</taxon>
        <taxon>Ecdysozoa</taxon>
        <taxon>Arthropoda</taxon>
        <taxon>Hexapoda</taxon>
        <taxon>Insecta</taxon>
        <taxon>Pterygota</taxon>
        <taxon>Neoptera</taxon>
        <taxon>Endopterygota</taxon>
        <taxon>Coleoptera</taxon>
        <taxon>Polyphaga</taxon>
        <taxon>Cucujiformia</taxon>
        <taxon>Coccinelloidea</taxon>
        <taxon>Coccinellidae</taxon>
        <taxon>Epilachninae</taxon>
        <taxon>Epilachnini</taxon>
        <taxon>Henosepilachna</taxon>
    </lineage>
</organism>
<comment type="caution">
    <text evidence="2">The sequence shown here is derived from an EMBL/GenBank/DDBJ whole genome shotgun (WGS) entry which is preliminary data.</text>
</comment>
<dbReference type="EMBL" id="JARQZJ010000105">
    <property type="protein sequence ID" value="KAK9887115.1"/>
    <property type="molecule type" value="Genomic_DNA"/>
</dbReference>
<feature type="coiled-coil region" evidence="1">
    <location>
        <begin position="65"/>
        <end position="99"/>
    </location>
</feature>
<sequence length="155" mass="18420">MDECRKTLLEENRHVDKELIGSEIEALKEVYLKACFEELAKFKGVLQDIFSIPPNVDIYKKSKDRFYTQEQVDSLRKEVEELEKEFLREKMFLEILKQEKEIIVKLQPILLDTKMALSNLKNEEGIEKKEKLQKLLKRHGTYLKNLVCNTKIFNI</sequence>
<dbReference type="Proteomes" id="UP001431783">
    <property type="component" value="Unassembled WGS sequence"/>
</dbReference>
<evidence type="ECO:0000256" key="1">
    <source>
        <dbReference type="SAM" id="Coils"/>
    </source>
</evidence>
<keyword evidence="1" id="KW-0175">Coiled coil</keyword>
<reference evidence="2 3" key="1">
    <citation type="submission" date="2023-03" db="EMBL/GenBank/DDBJ databases">
        <title>Genome insight into feeding habits of ladybird beetles.</title>
        <authorList>
            <person name="Li H.-S."/>
            <person name="Huang Y.-H."/>
            <person name="Pang H."/>
        </authorList>
    </citation>
    <scope>NUCLEOTIDE SEQUENCE [LARGE SCALE GENOMIC DNA]</scope>
    <source>
        <strain evidence="2">SYSU_2023b</strain>
        <tissue evidence="2">Whole body</tissue>
    </source>
</reference>
<protein>
    <submittedName>
        <fullName evidence="2">Uncharacterized protein</fullName>
    </submittedName>
</protein>
<name>A0AAW1V0Z9_9CUCU</name>
<dbReference type="AlphaFoldDB" id="A0AAW1V0Z9"/>
<accession>A0AAW1V0Z9</accession>